<reference evidence="8 9" key="1">
    <citation type="submission" date="2023-08" db="EMBL/GenBank/DDBJ databases">
        <authorList>
            <person name="Folkvardsen B D."/>
            <person name="Norman A."/>
        </authorList>
    </citation>
    <scope>NUCLEOTIDE SEQUENCE [LARGE SCALE GENOMIC DNA]</scope>
    <source>
        <strain evidence="8 9">Mu0050</strain>
    </source>
</reference>
<protein>
    <submittedName>
        <fullName evidence="8">Ferredoxin</fullName>
    </submittedName>
</protein>
<evidence type="ECO:0000256" key="5">
    <source>
        <dbReference type="ARBA" id="ARBA00023004"/>
    </source>
</evidence>
<keyword evidence="3" id="KW-0479">Metal-binding</keyword>
<keyword evidence="7" id="KW-0003">3Fe-4S</keyword>
<dbReference type="Pfam" id="PF13459">
    <property type="entry name" value="Fer4_15"/>
    <property type="match status" value="1"/>
</dbReference>
<evidence type="ECO:0000256" key="1">
    <source>
        <dbReference type="ARBA" id="ARBA00001927"/>
    </source>
</evidence>
<dbReference type="PANTHER" id="PTHR36923:SF3">
    <property type="entry name" value="FERREDOXIN"/>
    <property type="match status" value="1"/>
</dbReference>
<evidence type="ECO:0000313" key="8">
    <source>
        <dbReference type="EMBL" id="CAJ1586058.1"/>
    </source>
</evidence>
<dbReference type="InterPro" id="IPR051269">
    <property type="entry name" value="Fe-S_cluster_ET"/>
</dbReference>
<name>A0ABM9MIK4_9MYCO</name>
<evidence type="ECO:0000313" key="9">
    <source>
        <dbReference type="Proteomes" id="UP001190466"/>
    </source>
</evidence>
<dbReference type="SUPFAM" id="SSF54862">
    <property type="entry name" value="4Fe-4S ferredoxins"/>
    <property type="match status" value="1"/>
</dbReference>
<evidence type="ECO:0000256" key="3">
    <source>
        <dbReference type="ARBA" id="ARBA00022723"/>
    </source>
</evidence>
<evidence type="ECO:0000256" key="2">
    <source>
        <dbReference type="ARBA" id="ARBA00022448"/>
    </source>
</evidence>
<dbReference type="Gene3D" id="3.30.70.20">
    <property type="match status" value="1"/>
</dbReference>
<proteinExistence type="predicted"/>
<keyword evidence="5" id="KW-0408">Iron</keyword>
<dbReference type="EMBL" id="OY726395">
    <property type="protein sequence ID" value="CAJ1586058.1"/>
    <property type="molecule type" value="Genomic_DNA"/>
</dbReference>
<keyword evidence="6" id="KW-0411">Iron-sulfur</keyword>
<keyword evidence="2" id="KW-0813">Transport</keyword>
<keyword evidence="4" id="KW-0249">Electron transport</keyword>
<accession>A0ABM9MIK4</accession>
<gene>
    <name evidence="8" type="ORF">MU0050_004064</name>
</gene>
<keyword evidence="9" id="KW-1185">Reference proteome</keyword>
<sequence>MAKVHIDSAKCSGHARCFAAAPGLFDLDDSGYVIGPCVDVPPGAEADAETAVESCPERALTLE</sequence>
<organism evidence="8 9">
    <name type="scientific">[Mycobacterium] wendilense</name>
    <dbReference type="NCBI Taxonomy" id="3064284"/>
    <lineage>
        <taxon>Bacteria</taxon>
        <taxon>Bacillati</taxon>
        <taxon>Actinomycetota</taxon>
        <taxon>Actinomycetes</taxon>
        <taxon>Mycobacteriales</taxon>
        <taxon>Mycobacteriaceae</taxon>
        <taxon>Mycolicibacter</taxon>
    </lineage>
</organism>
<evidence type="ECO:0000256" key="6">
    <source>
        <dbReference type="ARBA" id="ARBA00023014"/>
    </source>
</evidence>
<comment type="cofactor">
    <cofactor evidence="1">
        <name>[3Fe-4S] cluster</name>
        <dbReference type="ChEBI" id="CHEBI:21137"/>
    </cofactor>
</comment>
<dbReference type="Proteomes" id="UP001190466">
    <property type="component" value="Chromosome"/>
</dbReference>
<evidence type="ECO:0000256" key="7">
    <source>
        <dbReference type="ARBA" id="ARBA00023291"/>
    </source>
</evidence>
<dbReference type="PANTHER" id="PTHR36923">
    <property type="entry name" value="FERREDOXIN"/>
    <property type="match status" value="1"/>
</dbReference>
<evidence type="ECO:0000256" key="4">
    <source>
        <dbReference type="ARBA" id="ARBA00022982"/>
    </source>
</evidence>